<dbReference type="InterPro" id="IPR021502">
    <property type="entry name" value="DUF3158"/>
</dbReference>
<proteinExistence type="predicted"/>
<dbReference type="Pfam" id="PF11358">
    <property type="entry name" value="DUF3158"/>
    <property type="match status" value="1"/>
</dbReference>
<sequence>MILSQISDTPGYRPLSASDWLAYESSLKGLLRVREPLAMSQQATETKATLHQIQQRLLHRTWRWPLRYLPLMLCRSPARSGAEFLRWRNQQNNRSGTTAWQVLVQDTSLQLTVREALFAIERDRIVFNMQMSILTFILRQIRECSVKMTQAGTIATFISPATN</sequence>
<name>A0A619I197_SALER</name>
<dbReference type="EMBL" id="AALAOU010000022">
    <property type="protein sequence ID" value="ECX6661810.1"/>
    <property type="molecule type" value="Genomic_DNA"/>
</dbReference>
<reference evidence="1" key="1">
    <citation type="submission" date="2019-09" db="EMBL/GenBank/DDBJ databases">
        <authorList>
            <consortium name="PulseNet: The National Subtyping Network for Foodborne Disease Surveillance"/>
            <person name="Tarr C.L."/>
            <person name="Trees E."/>
            <person name="Katz L.S."/>
            <person name="Carleton-Romer H.A."/>
            <person name="Stroika S."/>
            <person name="Kucerova Z."/>
            <person name="Roache K.F."/>
            <person name="Sabol A.L."/>
            <person name="Besser J."/>
            <person name="Gerner-Smidt P."/>
        </authorList>
    </citation>
    <scope>NUCLEOTIDE SEQUENCE</scope>
    <source>
        <strain evidence="1">PNUSAS101199</strain>
    </source>
</reference>
<comment type="caution">
    <text evidence="1">The sequence shown here is derived from an EMBL/GenBank/DDBJ whole genome shotgun (WGS) entry which is preliminary data.</text>
</comment>
<evidence type="ECO:0000313" key="1">
    <source>
        <dbReference type="EMBL" id="ECX6661810.1"/>
    </source>
</evidence>
<gene>
    <name evidence="1" type="ORF">F6X26_23125</name>
</gene>
<protein>
    <submittedName>
        <fullName evidence="1">DUF3158 family protein</fullName>
    </submittedName>
</protein>
<dbReference type="AlphaFoldDB" id="A0A619I197"/>
<organism evidence="1">
    <name type="scientific">Salmonella enterica</name>
    <name type="common">Salmonella choleraesuis</name>
    <dbReference type="NCBI Taxonomy" id="28901"/>
    <lineage>
        <taxon>Bacteria</taxon>
        <taxon>Pseudomonadati</taxon>
        <taxon>Pseudomonadota</taxon>
        <taxon>Gammaproteobacteria</taxon>
        <taxon>Enterobacterales</taxon>
        <taxon>Enterobacteriaceae</taxon>
        <taxon>Salmonella</taxon>
    </lineage>
</organism>
<accession>A0A619I197</accession>